<name>X0KKH9_FUSOX</name>
<reference evidence="2" key="2">
    <citation type="submission" date="2014-03" db="EMBL/GenBank/DDBJ databases">
        <title>The Genome Annotation of Fusarium oxysporum Cotton.</title>
        <authorList>
            <consortium name="The Broad Institute Genomics Platform"/>
            <person name="Ma L.-J."/>
            <person name="Corby-Kistler H."/>
            <person name="Broz K."/>
            <person name="Gale L.R."/>
            <person name="Jonkers W."/>
            <person name="O'Donnell K."/>
            <person name="Ploetz R."/>
            <person name="Steinberg C."/>
            <person name="Schwartz D.C."/>
            <person name="VanEtten H."/>
            <person name="Zhou S."/>
            <person name="Young S.K."/>
            <person name="Zeng Q."/>
            <person name="Gargeya S."/>
            <person name="Fitzgerald M."/>
            <person name="Abouelleil A."/>
            <person name="Alvarado L."/>
            <person name="Chapman S.B."/>
            <person name="Gainer-Dewar J."/>
            <person name="Goldberg J."/>
            <person name="Griggs A."/>
            <person name="Gujja S."/>
            <person name="Hansen M."/>
            <person name="Howarth C."/>
            <person name="Imamovic A."/>
            <person name="Ireland A."/>
            <person name="Larimer J."/>
            <person name="McCowan C."/>
            <person name="Murphy C."/>
            <person name="Pearson M."/>
            <person name="Poon T.W."/>
            <person name="Priest M."/>
            <person name="Roberts A."/>
            <person name="Saif S."/>
            <person name="Shea T."/>
            <person name="Sykes S."/>
            <person name="Wortman J."/>
            <person name="Nusbaum C."/>
            <person name="Birren B."/>
        </authorList>
    </citation>
    <scope>NUCLEOTIDE SEQUENCE</scope>
    <source>
        <strain evidence="2">25433</strain>
    </source>
</reference>
<sequence length="290" mass="33896">MPDDNETVVINENYPSEDNSHCCSQLSPTQEIKLQQRLREMFTRWSERVEYTTPPEDRLPPRKRSRTSQWESGLPRVEEEDGSEDDFVLVSHSALRRGFFHLACPFYIHAPDKHQLCLLQHDFSSIESLIKHLLRHHGKPLYCPTCRKAFETLIDRDNHTLENTCKRNDQVALDGLTEAQKARLMKNDQYYLGEIRRWQRIWSTVLPSAEQPRSPYLDRGDGLNVSMVRDFWAVSGRRSVSEFLEALEDHDDENCIPHNTTYQKTLEALLDWVVDQENIQLSYPLKDGLA</sequence>
<evidence type="ECO:0000313" key="2">
    <source>
        <dbReference type="EMBL" id="EXM14043.1"/>
    </source>
</evidence>
<evidence type="ECO:0008006" key="3">
    <source>
        <dbReference type="Google" id="ProtNLM"/>
    </source>
</evidence>
<evidence type="ECO:0000256" key="1">
    <source>
        <dbReference type="SAM" id="MobiDB-lite"/>
    </source>
</evidence>
<accession>X0KKH9</accession>
<organism evidence="2">
    <name type="scientific">Fusarium oxysporum f. sp. vasinfectum 25433</name>
    <dbReference type="NCBI Taxonomy" id="1089449"/>
    <lineage>
        <taxon>Eukaryota</taxon>
        <taxon>Fungi</taxon>
        <taxon>Dikarya</taxon>
        <taxon>Ascomycota</taxon>
        <taxon>Pezizomycotina</taxon>
        <taxon>Sordariomycetes</taxon>
        <taxon>Hypocreomycetidae</taxon>
        <taxon>Hypocreales</taxon>
        <taxon>Nectriaceae</taxon>
        <taxon>Fusarium</taxon>
        <taxon>Fusarium oxysporum species complex</taxon>
    </lineage>
</organism>
<reference evidence="2" key="1">
    <citation type="submission" date="2011-11" db="EMBL/GenBank/DDBJ databases">
        <title>The Genome Sequence of Fusarium oxysporum Cotton.</title>
        <authorList>
            <consortium name="The Broad Institute Genome Sequencing Platform"/>
            <person name="Ma L.-J."/>
            <person name="Gale L.R."/>
            <person name="Schwartz D.C."/>
            <person name="Zhou S."/>
            <person name="Corby-Kistler H."/>
            <person name="Young S.K."/>
            <person name="Zeng Q."/>
            <person name="Gargeya S."/>
            <person name="Fitzgerald M."/>
            <person name="Haas B."/>
            <person name="Abouelleil A."/>
            <person name="Alvarado L."/>
            <person name="Arachchi H.M."/>
            <person name="Berlin A."/>
            <person name="Brown A."/>
            <person name="Chapman S.B."/>
            <person name="Chen Z."/>
            <person name="Dunbar C."/>
            <person name="Freedman E."/>
            <person name="Gearin G."/>
            <person name="Goldberg J."/>
            <person name="Griggs A."/>
            <person name="Gujja S."/>
            <person name="Heiman D."/>
            <person name="Howarth C."/>
            <person name="Larson L."/>
            <person name="Lui A."/>
            <person name="MacDonald P.J.P."/>
            <person name="Montmayeur A."/>
            <person name="Murphy C."/>
            <person name="Neiman D."/>
            <person name="Pearson M."/>
            <person name="Priest M."/>
            <person name="Roberts A."/>
            <person name="Saif S."/>
            <person name="Shea T."/>
            <person name="Shenoy N."/>
            <person name="Sisk P."/>
            <person name="Stolte C."/>
            <person name="Sykes S."/>
            <person name="Wortman J."/>
            <person name="Nusbaum C."/>
            <person name="Birren B."/>
        </authorList>
    </citation>
    <scope>NUCLEOTIDE SEQUENCE [LARGE SCALE GENOMIC DNA]</scope>
    <source>
        <strain evidence="2">25433</strain>
    </source>
</reference>
<feature type="region of interest" description="Disordered" evidence="1">
    <location>
        <begin position="50"/>
        <end position="82"/>
    </location>
</feature>
<gene>
    <name evidence="2" type="ORF">FOTG_17529</name>
</gene>
<dbReference type="PANTHER" id="PTHR38166:SF1">
    <property type="entry name" value="C2H2-TYPE DOMAIN-CONTAINING PROTEIN"/>
    <property type="match status" value="1"/>
</dbReference>
<dbReference type="Proteomes" id="UP000030701">
    <property type="component" value="Unassembled WGS sequence"/>
</dbReference>
<feature type="compositionally biased region" description="Basic and acidic residues" evidence="1">
    <location>
        <begin position="50"/>
        <end position="60"/>
    </location>
</feature>
<dbReference type="PANTHER" id="PTHR38166">
    <property type="entry name" value="C2H2-TYPE DOMAIN-CONTAINING PROTEIN-RELATED"/>
    <property type="match status" value="1"/>
</dbReference>
<dbReference type="HOGENOM" id="CLU_068289_0_0_1"/>
<protein>
    <recommendedName>
        <fullName evidence="3">C2H2-type domain-containing protein</fullName>
    </recommendedName>
</protein>
<proteinExistence type="predicted"/>
<dbReference type="AlphaFoldDB" id="X0KKH9"/>
<dbReference type="OrthoDB" id="5241264at2759"/>
<dbReference type="EMBL" id="KK035252">
    <property type="protein sequence ID" value="EXM14043.1"/>
    <property type="molecule type" value="Genomic_DNA"/>
</dbReference>